<dbReference type="Proteomes" id="UP000325466">
    <property type="component" value="Unassembled WGS sequence"/>
</dbReference>
<dbReference type="EMBL" id="CP106982">
    <property type="protein sequence ID" value="UYF95808.1"/>
    <property type="molecule type" value="Genomic_DNA"/>
</dbReference>
<dbReference type="InterPro" id="IPR031165">
    <property type="entry name" value="GNAT_YJDJ"/>
</dbReference>
<dbReference type="PANTHER" id="PTHR31435:SF9">
    <property type="entry name" value="PROTEIN NATD1"/>
    <property type="match status" value="1"/>
</dbReference>
<dbReference type="InterPro" id="IPR016181">
    <property type="entry name" value="Acyl_CoA_acyltransferase"/>
</dbReference>
<gene>
    <name evidence="3" type="ORF">OCS65_08635</name>
    <name evidence="2" type="ORF">RAJCM14343_5513</name>
</gene>
<dbReference type="Gene3D" id="3.40.630.30">
    <property type="match status" value="1"/>
</dbReference>
<name>A0A059MM34_9NOCA</name>
<evidence type="ECO:0000313" key="4">
    <source>
        <dbReference type="Proteomes" id="UP000325466"/>
    </source>
</evidence>
<protein>
    <submittedName>
        <fullName evidence="3">N-acetyltransferase</fullName>
    </submittedName>
</protein>
<dbReference type="Pfam" id="PF14542">
    <property type="entry name" value="Acetyltransf_CG"/>
    <property type="match status" value="1"/>
</dbReference>
<evidence type="ECO:0000313" key="2">
    <source>
        <dbReference type="EMBL" id="GES40230.1"/>
    </source>
</evidence>
<dbReference type="EMBL" id="BLAH01000197">
    <property type="protein sequence ID" value="GES40230.1"/>
    <property type="molecule type" value="Genomic_DNA"/>
</dbReference>
<dbReference type="InterPro" id="IPR045057">
    <property type="entry name" value="Gcn5-rel_NAT"/>
</dbReference>
<reference evidence="2 4" key="1">
    <citation type="journal article" date="2018" name="Biodegradation">
        <title>1,4-Dioxane degradation characteristics of Rhodococcus aetherivorans JCM 14343.</title>
        <authorList>
            <person name="Inoue D."/>
            <person name="Tsunoda T."/>
            <person name="Yamamoto N."/>
            <person name="Ike M."/>
            <person name="Sei K."/>
        </authorList>
    </citation>
    <scope>NUCLEOTIDE SEQUENCE [LARGE SCALE GENOMIC DNA]</scope>
    <source>
        <strain evidence="2 4">JCM 14343</strain>
    </source>
</reference>
<organism evidence="3 5">
    <name type="scientific">Rhodococcus aetherivorans</name>
    <dbReference type="NCBI Taxonomy" id="191292"/>
    <lineage>
        <taxon>Bacteria</taxon>
        <taxon>Bacillati</taxon>
        <taxon>Actinomycetota</taxon>
        <taxon>Actinomycetes</taxon>
        <taxon>Mycobacteriales</taxon>
        <taxon>Nocardiaceae</taxon>
        <taxon>Rhodococcus</taxon>
    </lineage>
</organism>
<proteinExistence type="predicted"/>
<dbReference type="Proteomes" id="UP001163947">
    <property type="component" value="Chromosome"/>
</dbReference>
<dbReference type="PROSITE" id="PS51729">
    <property type="entry name" value="GNAT_YJDJ"/>
    <property type="match status" value="1"/>
</dbReference>
<evidence type="ECO:0000313" key="3">
    <source>
        <dbReference type="EMBL" id="UYF95808.1"/>
    </source>
</evidence>
<keyword evidence="4" id="KW-1185">Reference proteome</keyword>
<accession>A0A0F6VL27</accession>
<evidence type="ECO:0000259" key="1">
    <source>
        <dbReference type="PROSITE" id="PS51729"/>
    </source>
</evidence>
<dbReference type="KEGG" id="rav:AAT18_20080"/>
<dbReference type="PANTHER" id="PTHR31435">
    <property type="entry name" value="PROTEIN NATD1"/>
    <property type="match status" value="1"/>
</dbReference>
<accession>A0A059MM34</accession>
<dbReference type="SUPFAM" id="SSF55729">
    <property type="entry name" value="Acyl-CoA N-acyltransferases (Nat)"/>
    <property type="match status" value="1"/>
</dbReference>
<dbReference type="AlphaFoldDB" id="A0A059MM34"/>
<reference evidence="2" key="2">
    <citation type="submission" date="2019-10" db="EMBL/GenBank/DDBJ databases">
        <title>Draft genome sequence of Rhodococcus aetherivorans JCM 14343.</title>
        <authorList>
            <person name="Inoue D."/>
            <person name="Nakazawa M."/>
            <person name="Yamamoto N."/>
            <person name="Sei K."/>
            <person name="Ike M."/>
        </authorList>
    </citation>
    <scope>NUCLEOTIDE SEQUENCE</scope>
    <source>
        <strain evidence="2">JCM 14343</strain>
    </source>
</reference>
<sequence length="116" mass="13143">MLVNSPRTEVTDNKDQNRFELRLNGDLVGILGYFDTDRPSGVPGRNHPVVDFLHTVIVEDFGHRGLAGVLVGHSLDLARQRGWRVRPVCTYVQRFLTAHPEYRDVVLPLEPTAGRR</sequence>
<dbReference type="GeneID" id="83620478"/>
<evidence type="ECO:0000313" key="5">
    <source>
        <dbReference type="Proteomes" id="UP001163947"/>
    </source>
</evidence>
<reference evidence="3" key="3">
    <citation type="submission" date="2022-09" db="EMBL/GenBank/DDBJ databases">
        <title>The genome sequence of Rhodococcus aetherivorans N1.</title>
        <authorList>
            <person name="Jiang W."/>
        </authorList>
    </citation>
    <scope>NUCLEOTIDE SEQUENCE</scope>
    <source>
        <strain evidence="3">N1</strain>
    </source>
</reference>
<dbReference type="RefSeq" id="WP_029545338.1">
    <property type="nucleotide sequence ID" value="NZ_BAAAYP010000009.1"/>
</dbReference>
<feature type="domain" description="N-acetyltransferase" evidence="1">
    <location>
        <begin position="11"/>
        <end position="107"/>
    </location>
</feature>